<gene>
    <name evidence="1" type="ORF">AMS68_003559</name>
</gene>
<organism evidence="1 2">
    <name type="scientific">Peltaster fructicola</name>
    <dbReference type="NCBI Taxonomy" id="286661"/>
    <lineage>
        <taxon>Eukaryota</taxon>
        <taxon>Fungi</taxon>
        <taxon>Dikarya</taxon>
        <taxon>Ascomycota</taxon>
        <taxon>Pezizomycotina</taxon>
        <taxon>Dothideomycetes</taxon>
        <taxon>Dothideomycetes incertae sedis</taxon>
        <taxon>Peltaster</taxon>
    </lineage>
</organism>
<protein>
    <submittedName>
        <fullName evidence="1">Uncharacterized protein</fullName>
    </submittedName>
</protein>
<accession>A0A6H0XTE2</accession>
<name>A0A6H0XTE2_9PEZI</name>
<proteinExistence type="predicted"/>
<sequence>MATHMLFSSTDCSYVPRVVSSRRVHDELPHGSEYFPPAPAQLRKARSDIIYSGQCSFLIERPTRDRSSQEGAENPGFLAQLVRAWC</sequence>
<reference evidence="1 2" key="1">
    <citation type="journal article" date="2016" name="Sci. Rep.">
        <title>Peltaster fructicola genome reveals evolution from an invasive phytopathogen to an ectophytic parasite.</title>
        <authorList>
            <person name="Xu C."/>
            <person name="Chen H."/>
            <person name="Gleason M.L."/>
            <person name="Xu J.R."/>
            <person name="Liu H."/>
            <person name="Zhang R."/>
            <person name="Sun G."/>
        </authorList>
    </citation>
    <scope>NUCLEOTIDE SEQUENCE [LARGE SCALE GENOMIC DNA]</scope>
    <source>
        <strain evidence="1 2">LNHT1506</strain>
    </source>
</reference>
<dbReference type="EMBL" id="CP051140">
    <property type="protein sequence ID" value="QIW98041.1"/>
    <property type="molecule type" value="Genomic_DNA"/>
</dbReference>
<evidence type="ECO:0000313" key="2">
    <source>
        <dbReference type="Proteomes" id="UP000503462"/>
    </source>
</evidence>
<keyword evidence="2" id="KW-1185">Reference proteome</keyword>
<dbReference type="AlphaFoldDB" id="A0A6H0XTE2"/>
<evidence type="ECO:0000313" key="1">
    <source>
        <dbReference type="EMBL" id="QIW98041.1"/>
    </source>
</evidence>
<dbReference type="Proteomes" id="UP000503462">
    <property type="component" value="Chromosome 2"/>
</dbReference>